<proteinExistence type="predicted"/>
<dbReference type="AlphaFoldDB" id="A0A1Y5P092"/>
<dbReference type="EMBL" id="FLQR01000001">
    <property type="protein sequence ID" value="SBS70980.1"/>
    <property type="molecule type" value="Genomic_DNA"/>
</dbReference>
<evidence type="ECO:0000313" key="2">
    <source>
        <dbReference type="EMBL" id="SBS70980.1"/>
    </source>
</evidence>
<protein>
    <submittedName>
        <fullName evidence="2">Uncharacterized protein</fullName>
    </submittedName>
</protein>
<name>A0A1Y5P092_9MICO</name>
<gene>
    <name evidence="2" type="ORF">MIPYR_10778</name>
</gene>
<feature type="region of interest" description="Disordered" evidence="1">
    <location>
        <begin position="1"/>
        <end position="57"/>
    </location>
</feature>
<organism evidence="2">
    <name type="scientific">uncultured Microbacterium sp</name>
    <dbReference type="NCBI Taxonomy" id="191216"/>
    <lineage>
        <taxon>Bacteria</taxon>
        <taxon>Bacillati</taxon>
        <taxon>Actinomycetota</taxon>
        <taxon>Actinomycetes</taxon>
        <taxon>Micrococcales</taxon>
        <taxon>Microbacteriaceae</taxon>
        <taxon>Microbacterium</taxon>
        <taxon>environmental samples</taxon>
    </lineage>
</organism>
<accession>A0A1Y5P092</accession>
<evidence type="ECO:0000256" key="1">
    <source>
        <dbReference type="SAM" id="MobiDB-lite"/>
    </source>
</evidence>
<reference evidence="2" key="1">
    <citation type="submission" date="2016-03" db="EMBL/GenBank/DDBJ databases">
        <authorList>
            <person name="Ploux O."/>
        </authorList>
    </citation>
    <scope>NUCLEOTIDE SEQUENCE</scope>
    <source>
        <strain evidence="2">UC1</strain>
    </source>
</reference>
<sequence>MGNLAQPCGSVGCPPFGGQTAHPGGTRVSTYGHTGYSPHYSRELITAENPPKSLRSP</sequence>